<feature type="region of interest" description="Disordered" evidence="1">
    <location>
        <begin position="97"/>
        <end position="175"/>
    </location>
</feature>
<sequence>MTAATDFIVSDNYEEKEKSQSWNKSSKISTLDGDNDGFKKPWKNENTLKTTNKSTLSFQIASYKNPFALELFDNENVEGLKKEKFGSIRTSKQTFTGHFKSQNPFEFPRQQSGDKKNEPEVMQFKASQKLLDSERPSSSQPTGPLVSSTSSSNGNIEKETYVGRTPEFELLTTPK</sequence>
<feature type="compositionally biased region" description="Polar residues" evidence="1">
    <location>
        <begin position="136"/>
        <end position="155"/>
    </location>
</feature>
<feature type="region of interest" description="Disordered" evidence="1">
    <location>
        <begin position="1"/>
        <end position="46"/>
    </location>
</feature>
<organism evidence="2 3">
    <name type="scientific">Panagrolaimus davidi</name>
    <dbReference type="NCBI Taxonomy" id="227884"/>
    <lineage>
        <taxon>Eukaryota</taxon>
        <taxon>Metazoa</taxon>
        <taxon>Ecdysozoa</taxon>
        <taxon>Nematoda</taxon>
        <taxon>Chromadorea</taxon>
        <taxon>Rhabditida</taxon>
        <taxon>Tylenchina</taxon>
        <taxon>Panagrolaimomorpha</taxon>
        <taxon>Panagrolaimoidea</taxon>
        <taxon>Panagrolaimidae</taxon>
        <taxon>Panagrolaimus</taxon>
    </lineage>
</organism>
<evidence type="ECO:0000313" key="2">
    <source>
        <dbReference type="Proteomes" id="UP000887578"/>
    </source>
</evidence>
<evidence type="ECO:0000256" key="1">
    <source>
        <dbReference type="SAM" id="MobiDB-lite"/>
    </source>
</evidence>
<keyword evidence="2" id="KW-1185">Reference proteome</keyword>
<dbReference type="Proteomes" id="UP000887578">
    <property type="component" value="Unplaced"/>
</dbReference>
<proteinExistence type="predicted"/>
<dbReference type="AlphaFoldDB" id="A0A914QB52"/>
<dbReference type="WBParaSite" id="PDA_v2.g28424.t1">
    <property type="protein sequence ID" value="PDA_v2.g28424.t1"/>
    <property type="gene ID" value="PDA_v2.g28424"/>
</dbReference>
<feature type="compositionally biased region" description="Polar residues" evidence="1">
    <location>
        <begin position="20"/>
        <end position="29"/>
    </location>
</feature>
<reference evidence="3" key="1">
    <citation type="submission" date="2022-11" db="UniProtKB">
        <authorList>
            <consortium name="WormBaseParasite"/>
        </authorList>
    </citation>
    <scope>IDENTIFICATION</scope>
</reference>
<protein>
    <submittedName>
        <fullName evidence="3">Uncharacterized protein</fullName>
    </submittedName>
</protein>
<name>A0A914QB52_9BILA</name>
<evidence type="ECO:0000313" key="3">
    <source>
        <dbReference type="WBParaSite" id="PDA_v2.g28424.t1"/>
    </source>
</evidence>
<accession>A0A914QB52</accession>